<gene>
    <name evidence="1" type="ORF">SAMN06295970_11799</name>
</gene>
<keyword evidence="2" id="KW-1185">Reference proteome</keyword>
<dbReference type="InterPro" id="IPR008767">
    <property type="entry name" value="Phage_SPP1_head-tail_adaptor"/>
</dbReference>
<dbReference type="NCBIfam" id="TIGR01563">
    <property type="entry name" value="gp16_SPP1"/>
    <property type="match status" value="1"/>
</dbReference>
<organism evidence="1 2">
    <name type="scientific">Noviherbaspirillum suwonense</name>
    <dbReference type="NCBI Taxonomy" id="1224511"/>
    <lineage>
        <taxon>Bacteria</taxon>
        <taxon>Pseudomonadati</taxon>
        <taxon>Pseudomonadota</taxon>
        <taxon>Betaproteobacteria</taxon>
        <taxon>Burkholderiales</taxon>
        <taxon>Oxalobacteraceae</taxon>
        <taxon>Noviherbaspirillum</taxon>
    </lineage>
</organism>
<proteinExistence type="predicted"/>
<reference evidence="1 2" key="1">
    <citation type="submission" date="2017-05" db="EMBL/GenBank/DDBJ databases">
        <authorList>
            <person name="Varghese N."/>
            <person name="Submissions S."/>
        </authorList>
    </citation>
    <scope>NUCLEOTIDE SEQUENCE [LARGE SCALE GENOMIC DNA]</scope>
    <source>
        <strain evidence="1 2">DSM 26001</strain>
    </source>
</reference>
<dbReference type="InterPro" id="IPR038666">
    <property type="entry name" value="SSP1_head-tail_sf"/>
</dbReference>
<protein>
    <submittedName>
        <fullName evidence="1">Phage head-tail adaptor, putative, SPP1 family</fullName>
    </submittedName>
</protein>
<sequence>MSLGAKLKHRVMLQQRGPGRDEYGQEVDANWTDVVSVRAAVEDISGRQYVAAQATQNSVQTKVTIRQRDGIVPTMRVVWNDTNYDIEAVLETQEGTLELMCKKGVSNG</sequence>
<name>A0ABY1QKE6_9BURK</name>
<dbReference type="Proteomes" id="UP001158049">
    <property type="component" value="Unassembled WGS sequence"/>
</dbReference>
<dbReference type="RefSeq" id="WP_283443998.1">
    <property type="nucleotide sequence ID" value="NZ_FXUL01000017.1"/>
</dbReference>
<evidence type="ECO:0000313" key="1">
    <source>
        <dbReference type="EMBL" id="SMP71954.1"/>
    </source>
</evidence>
<dbReference type="Pfam" id="PF05521">
    <property type="entry name" value="Phage_HCP"/>
    <property type="match status" value="1"/>
</dbReference>
<dbReference type="EMBL" id="FXUL01000017">
    <property type="protein sequence ID" value="SMP71954.1"/>
    <property type="molecule type" value="Genomic_DNA"/>
</dbReference>
<comment type="caution">
    <text evidence="1">The sequence shown here is derived from an EMBL/GenBank/DDBJ whole genome shotgun (WGS) entry which is preliminary data.</text>
</comment>
<evidence type="ECO:0000313" key="2">
    <source>
        <dbReference type="Proteomes" id="UP001158049"/>
    </source>
</evidence>
<accession>A0ABY1QKE6</accession>
<dbReference type="Gene3D" id="2.40.10.270">
    <property type="entry name" value="Bacteriophage SPP1 head-tail adaptor protein"/>
    <property type="match status" value="1"/>
</dbReference>